<feature type="transmembrane region" description="Helical" evidence="1">
    <location>
        <begin position="21"/>
        <end position="44"/>
    </location>
</feature>
<evidence type="ECO:0000313" key="2">
    <source>
        <dbReference type="EMBL" id="ARW47969.1"/>
    </source>
</evidence>
<dbReference type="EMBL" id="CP021509">
    <property type="protein sequence ID" value="ARW47969.1"/>
    <property type="molecule type" value="Genomic_DNA"/>
</dbReference>
<proteinExistence type="predicted"/>
<evidence type="ECO:0000313" key="3">
    <source>
        <dbReference type="Proteomes" id="UP000196205"/>
    </source>
</evidence>
<accession>A0A1Y0XYF9</accession>
<protein>
    <submittedName>
        <fullName evidence="2">Uncharacterized protein</fullName>
    </submittedName>
</protein>
<keyword evidence="1" id="KW-0812">Transmembrane</keyword>
<name>A0A1Y0XYF9_ACEPA</name>
<keyword evidence="1" id="KW-0472">Membrane</keyword>
<gene>
    <name evidence="2" type="ORF">S1001342_01643</name>
</gene>
<dbReference type="Proteomes" id="UP000196205">
    <property type="component" value="Chromosome"/>
</dbReference>
<keyword evidence="1" id="KW-1133">Transmembrane helix</keyword>
<dbReference type="AlphaFoldDB" id="A0A1Y0XYF9"/>
<organism evidence="2 3">
    <name type="scientific">Acetobacter pasteurianus subsp. pasteurianus</name>
    <dbReference type="NCBI Taxonomy" id="481145"/>
    <lineage>
        <taxon>Bacteria</taxon>
        <taxon>Pseudomonadati</taxon>
        <taxon>Pseudomonadota</taxon>
        <taxon>Alphaproteobacteria</taxon>
        <taxon>Acetobacterales</taxon>
        <taxon>Acetobacteraceae</taxon>
        <taxon>Acetobacter</taxon>
    </lineage>
</organism>
<reference evidence="2 3" key="1">
    <citation type="submission" date="2017-05" db="EMBL/GenBank/DDBJ databases">
        <title>Genome sequence of Acetobacter pasteurianus subsp. pasteurianus strain SRCM101342.</title>
        <authorList>
            <person name="Cho S.H."/>
        </authorList>
    </citation>
    <scope>NUCLEOTIDE SEQUENCE [LARGE SCALE GENOMIC DNA]</scope>
    <source>
        <strain evidence="2 3">SRCM101342</strain>
    </source>
</reference>
<sequence length="50" mass="5745">MMSQNFHDDYPVKGDSDYVPFLTVKGLIIIHVALLIAVALWSWLDWSLPQ</sequence>
<evidence type="ECO:0000256" key="1">
    <source>
        <dbReference type="SAM" id="Phobius"/>
    </source>
</evidence>